<comment type="similarity">
    <text evidence="1">Belongs to the short-chain dehydrogenases/reductases (SDR) family.</text>
</comment>
<reference evidence="3 4" key="1">
    <citation type="submission" date="2020-03" db="EMBL/GenBank/DDBJ databases">
        <title>Propioniciclava sp. nov., isolated from Hydrophilus acuminatus.</title>
        <authorList>
            <person name="Hyun D.-W."/>
            <person name="Bae J.-W."/>
        </authorList>
    </citation>
    <scope>NUCLEOTIDE SEQUENCE [LARGE SCALE GENOMIC DNA]</scope>
    <source>
        <strain evidence="3 4">HDW11</strain>
    </source>
</reference>
<gene>
    <name evidence="3" type="ORF">G7070_16540</name>
</gene>
<sequence>MRRVGYLDDLFSLAGLRALVTGGSSGIGFALARALGGAGAAVTIVGRDPARLADAEARLAALGVPAVTVRADLGVAADLDRVAGDARESDILVNCAGVNPRPPLAETTEPELAEVLAVNLLAPFRLGQAAGPAMAERGFGRIINVGSQQSISAFGNSGVYGMGKAGLAGLTRSQAEAWSAHGVTANTLLPGFVATPMTAATLAIPGRAEALAARSMVGRNGVPQDFEPAVVFLASRAAGYVTGALLAVDGGFSVH</sequence>
<evidence type="ECO:0000256" key="1">
    <source>
        <dbReference type="ARBA" id="ARBA00006484"/>
    </source>
</evidence>
<evidence type="ECO:0000313" key="3">
    <source>
        <dbReference type="EMBL" id="QIK74028.1"/>
    </source>
</evidence>
<evidence type="ECO:0000256" key="2">
    <source>
        <dbReference type="ARBA" id="ARBA00023002"/>
    </source>
</evidence>
<dbReference type="PROSITE" id="PS00061">
    <property type="entry name" value="ADH_SHORT"/>
    <property type="match status" value="1"/>
</dbReference>
<dbReference type="Gene3D" id="3.40.50.720">
    <property type="entry name" value="NAD(P)-binding Rossmann-like Domain"/>
    <property type="match status" value="1"/>
</dbReference>
<protein>
    <submittedName>
        <fullName evidence="3">SDR family oxidoreductase</fullName>
    </submittedName>
</protein>
<dbReference type="SUPFAM" id="SSF51735">
    <property type="entry name" value="NAD(P)-binding Rossmann-fold domains"/>
    <property type="match status" value="1"/>
</dbReference>
<accession>A0A6G7YBL4</accession>
<name>A0A6G7YBL4_9ACTN</name>
<dbReference type="PRINTS" id="PR00080">
    <property type="entry name" value="SDRFAMILY"/>
</dbReference>
<dbReference type="InterPro" id="IPR036291">
    <property type="entry name" value="NAD(P)-bd_dom_sf"/>
</dbReference>
<evidence type="ECO:0000313" key="4">
    <source>
        <dbReference type="Proteomes" id="UP000501058"/>
    </source>
</evidence>
<dbReference type="Pfam" id="PF13561">
    <property type="entry name" value="adh_short_C2"/>
    <property type="match status" value="1"/>
</dbReference>
<dbReference type="InterPro" id="IPR002347">
    <property type="entry name" value="SDR_fam"/>
</dbReference>
<dbReference type="PRINTS" id="PR00081">
    <property type="entry name" value="GDHRDH"/>
</dbReference>
<organism evidence="3 4">
    <name type="scientific">Propioniciclava coleopterorum</name>
    <dbReference type="NCBI Taxonomy" id="2714937"/>
    <lineage>
        <taxon>Bacteria</taxon>
        <taxon>Bacillati</taxon>
        <taxon>Actinomycetota</taxon>
        <taxon>Actinomycetes</taxon>
        <taxon>Propionibacteriales</taxon>
        <taxon>Propionibacteriaceae</taxon>
        <taxon>Propioniciclava</taxon>
    </lineage>
</organism>
<dbReference type="Proteomes" id="UP000501058">
    <property type="component" value="Chromosome"/>
</dbReference>
<dbReference type="KEGG" id="prv:G7070_16540"/>
<dbReference type="PANTHER" id="PTHR42760">
    <property type="entry name" value="SHORT-CHAIN DEHYDROGENASES/REDUCTASES FAMILY MEMBER"/>
    <property type="match status" value="1"/>
</dbReference>
<dbReference type="InterPro" id="IPR020904">
    <property type="entry name" value="Sc_DH/Rdtase_CS"/>
</dbReference>
<dbReference type="FunFam" id="3.40.50.720:FF:000084">
    <property type="entry name" value="Short-chain dehydrogenase reductase"/>
    <property type="match status" value="1"/>
</dbReference>
<dbReference type="EMBL" id="CP049865">
    <property type="protein sequence ID" value="QIK74028.1"/>
    <property type="molecule type" value="Genomic_DNA"/>
</dbReference>
<proteinExistence type="inferred from homology"/>
<dbReference type="GO" id="GO:0016616">
    <property type="term" value="F:oxidoreductase activity, acting on the CH-OH group of donors, NAD or NADP as acceptor"/>
    <property type="evidence" value="ECO:0007669"/>
    <property type="project" value="TreeGrafter"/>
</dbReference>
<dbReference type="AlphaFoldDB" id="A0A6G7YBL4"/>
<keyword evidence="4" id="KW-1185">Reference proteome</keyword>
<keyword evidence="2" id="KW-0560">Oxidoreductase</keyword>